<organism evidence="3 4">
    <name type="scientific">Fluctibacter corallii</name>
    <dbReference type="NCBI Taxonomy" id="2984329"/>
    <lineage>
        <taxon>Bacteria</taxon>
        <taxon>Pseudomonadati</taxon>
        <taxon>Pseudomonadota</taxon>
        <taxon>Gammaproteobacteria</taxon>
        <taxon>Alteromonadales</taxon>
        <taxon>Alteromonadaceae</taxon>
        <taxon>Fluctibacter</taxon>
    </lineage>
</organism>
<dbReference type="EMBL" id="JAOWKX010000008">
    <property type="protein sequence ID" value="MCV2886051.1"/>
    <property type="molecule type" value="Genomic_DNA"/>
</dbReference>
<dbReference type="InterPro" id="IPR014345">
    <property type="entry name" value="XrtA_polysacc_chain"/>
</dbReference>
<dbReference type="NCBIfam" id="TIGR03007">
    <property type="entry name" value="pepcterm_ChnLen"/>
    <property type="match status" value="1"/>
</dbReference>
<name>A0ABT3ACQ2_9ALTE</name>
<protein>
    <submittedName>
        <fullName evidence="3">Lipopolysaccharide biosynthesis</fullName>
    </submittedName>
</protein>
<gene>
    <name evidence="3" type="ORF">OE749_15260</name>
</gene>
<evidence type="ECO:0000313" key="3">
    <source>
        <dbReference type="EMBL" id="MCV2886051.1"/>
    </source>
</evidence>
<dbReference type="RefSeq" id="WP_263713340.1">
    <property type="nucleotide sequence ID" value="NZ_JAOWKX010000008.1"/>
</dbReference>
<keyword evidence="2" id="KW-0472">Membrane</keyword>
<feature type="coiled-coil region" evidence="1">
    <location>
        <begin position="334"/>
        <end position="368"/>
    </location>
</feature>
<sequence length="534" mass="60731">MLGIQEAIDQVSTYLKGVWVKKRYIIISTWLICPIGWGIVASMEDEYESTARLFVDTNSLLRPLLQGLAVYNNPNQQVDLVARTLFSRANLEKIARESDLDITVNTQAEMDELLDDLKSDIKLSSTRENNIYTIKYASNSPELAQRIVQITLNEFVESSLGNNRKNSDSAEEFLTRQIEEYEQRLEEAEQRLANFKISRIDRAPGETRDYYSQLQREQSSLQETELRLLELKSQLKTAQARLLGEEPVFGLIETNEDIAPTISTKYDTRIGNLEGKLDELLIRFTENHPDVVKTKALLENLKSQRNKHIESLSNVAKDTGSYSQFGNINQNPVYQEMKLAVANFESQIASLEVRAEEFRKKIAELSEIIDLVPQIEAEEQGLNRDYEITRSKYLELLSRREQAELSRKAEATSDDVQFRVIDPPKLPTKPSGPPRLVFYSVILFLGFGAGLGLAFLVSQLKPVVLSASQLKSNFGIPVLGMVSHIDVDTIRRSNRRRVYVFAASSACIFAIYITLMWADITYGKIPLNVFERLL</sequence>
<proteinExistence type="predicted"/>
<accession>A0ABT3ACQ2</accession>
<dbReference type="PANTHER" id="PTHR32309">
    <property type="entry name" value="TYROSINE-PROTEIN KINASE"/>
    <property type="match status" value="1"/>
</dbReference>
<feature type="transmembrane region" description="Helical" evidence="2">
    <location>
        <begin position="436"/>
        <end position="457"/>
    </location>
</feature>
<comment type="caution">
    <text evidence="3">The sequence shown here is derived from an EMBL/GenBank/DDBJ whole genome shotgun (WGS) entry which is preliminary data.</text>
</comment>
<feature type="coiled-coil region" evidence="1">
    <location>
        <begin position="164"/>
        <end position="241"/>
    </location>
</feature>
<dbReference type="InterPro" id="IPR050445">
    <property type="entry name" value="Bact_polysacc_biosynth/exp"/>
</dbReference>
<keyword evidence="2" id="KW-0812">Transmembrane</keyword>
<keyword evidence="2" id="KW-1133">Transmembrane helix</keyword>
<evidence type="ECO:0000256" key="2">
    <source>
        <dbReference type="SAM" id="Phobius"/>
    </source>
</evidence>
<evidence type="ECO:0000256" key="1">
    <source>
        <dbReference type="SAM" id="Coils"/>
    </source>
</evidence>
<keyword evidence="4" id="KW-1185">Reference proteome</keyword>
<dbReference type="Proteomes" id="UP001652504">
    <property type="component" value="Unassembled WGS sequence"/>
</dbReference>
<evidence type="ECO:0000313" key="4">
    <source>
        <dbReference type="Proteomes" id="UP001652504"/>
    </source>
</evidence>
<keyword evidence="1" id="KW-0175">Coiled coil</keyword>
<reference evidence="3 4" key="1">
    <citation type="submission" date="2022-10" db="EMBL/GenBank/DDBJ databases">
        <title>Aestuariibacter sp. AA17 isolated from Montipora capitata coral fragment.</title>
        <authorList>
            <person name="Emsley S.A."/>
            <person name="Pfannmuller K.M."/>
            <person name="Loughran R.M."/>
            <person name="Shlafstein M."/>
            <person name="Papke E."/>
            <person name="Saw J.H."/>
            <person name="Ushijima B."/>
            <person name="Videau P."/>
        </authorList>
    </citation>
    <scope>NUCLEOTIDE SEQUENCE [LARGE SCALE GENOMIC DNA]</scope>
    <source>
        <strain evidence="3 4">AA17</strain>
    </source>
</reference>
<dbReference type="SUPFAM" id="SSF57997">
    <property type="entry name" value="Tropomyosin"/>
    <property type="match status" value="1"/>
</dbReference>
<feature type="transmembrane region" description="Helical" evidence="2">
    <location>
        <begin position="498"/>
        <end position="518"/>
    </location>
</feature>
<dbReference type="PANTHER" id="PTHR32309:SF13">
    <property type="entry name" value="FERRIC ENTEROBACTIN TRANSPORT PROTEIN FEPE"/>
    <property type="match status" value="1"/>
</dbReference>